<proteinExistence type="predicted"/>
<comment type="caution">
    <text evidence="1">The sequence shown here is derived from an EMBL/GenBank/DDBJ whole genome shotgun (WGS) entry which is preliminary data.</text>
</comment>
<gene>
    <name evidence="1" type="ORF">S01H4_18938</name>
</gene>
<accession>X0YDT9</accession>
<evidence type="ECO:0000313" key="1">
    <source>
        <dbReference type="EMBL" id="GAG54025.1"/>
    </source>
</evidence>
<dbReference type="AlphaFoldDB" id="X0YDT9"/>
<reference evidence="1" key="1">
    <citation type="journal article" date="2014" name="Front. Microbiol.">
        <title>High frequency of phylogenetically diverse reductive dehalogenase-homologous genes in deep subseafloor sedimentary metagenomes.</title>
        <authorList>
            <person name="Kawai M."/>
            <person name="Futagami T."/>
            <person name="Toyoda A."/>
            <person name="Takaki Y."/>
            <person name="Nishi S."/>
            <person name="Hori S."/>
            <person name="Arai W."/>
            <person name="Tsubouchi T."/>
            <person name="Morono Y."/>
            <person name="Uchiyama I."/>
            <person name="Ito T."/>
            <person name="Fujiyama A."/>
            <person name="Inagaki F."/>
            <person name="Takami H."/>
        </authorList>
    </citation>
    <scope>NUCLEOTIDE SEQUENCE</scope>
    <source>
        <strain evidence="1">Expedition CK06-06</strain>
    </source>
</reference>
<dbReference type="EMBL" id="BART01008417">
    <property type="protein sequence ID" value="GAG54025.1"/>
    <property type="molecule type" value="Genomic_DNA"/>
</dbReference>
<protein>
    <submittedName>
        <fullName evidence="1">Uncharacterized protein</fullName>
    </submittedName>
</protein>
<name>X0YDT9_9ZZZZ</name>
<feature type="non-terminal residue" evidence="1">
    <location>
        <position position="1"/>
    </location>
</feature>
<organism evidence="1">
    <name type="scientific">marine sediment metagenome</name>
    <dbReference type="NCBI Taxonomy" id="412755"/>
    <lineage>
        <taxon>unclassified sequences</taxon>
        <taxon>metagenomes</taxon>
        <taxon>ecological metagenomes</taxon>
    </lineage>
</organism>
<sequence length="151" mass="16230">IDSIADDVDRDRSGMIYIGDDSGGTSGPNSGSAERFVFLAFYDSTPGDSGDDIELRAREISTGAQSWNTTSNWTLVTGGLSYDTWYNVTVDIDVAGRCIDKIVPGNIIHLSVPVNKEVYPIGAVFSVNVCFHKINFSAFMVVIVPVSIGIS</sequence>